<reference evidence="1" key="1">
    <citation type="journal article" date="2019" name="bioRxiv">
        <title>The Genome of the Zebra Mussel, Dreissena polymorpha: A Resource for Invasive Species Research.</title>
        <authorList>
            <person name="McCartney M.A."/>
            <person name="Auch B."/>
            <person name="Kono T."/>
            <person name="Mallez S."/>
            <person name="Zhang Y."/>
            <person name="Obille A."/>
            <person name="Becker A."/>
            <person name="Abrahante J.E."/>
            <person name="Garbe J."/>
            <person name="Badalamenti J.P."/>
            <person name="Herman A."/>
            <person name="Mangelson H."/>
            <person name="Liachko I."/>
            <person name="Sullivan S."/>
            <person name="Sone E.D."/>
            <person name="Koren S."/>
            <person name="Silverstein K.A.T."/>
            <person name="Beckman K.B."/>
            <person name="Gohl D.M."/>
        </authorList>
    </citation>
    <scope>NUCLEOTIDE SEQUENCE</scope>
    <source>
        <strain evidence="1">Duluth1</strain>
        <tissue evidence="1">Whole animal</tissue>
    </source>
</reference>
<evidence type="ECO:0000313" key="1">
    <source>
        <dbReference type="EMBL" id="KAH3839220.1"/>
    </source>
</evidence>
<comment type="caution">
    <text evidence="1">The sequence shown here is derived from an EMBL/GenBank/DDBJ whole genome shotgun (WGS) entry which is preliminary data.</text>
</comment>
<proteinExistence type="predicted"/>
<evidence type="ECO:0000313" key="2">
    <source>
        <dbReference type="Proteomes" id="UP000828390"/>
    </source>
</evidence>
<reference evidence="1" key="2">
    <citation type="submission" date="2020-11" db="EMBL/GenBank/DDBJ databases">
        <authorList>
            <person name="McCartney M.A."/>
            <person name="Auch B."/>
            <person name="Kono T."/>
            <person name="Mallez S."/>
            <person name="Becker A."/>
            <person name="Gohl D.M."/>
            <person name="Silverstein K.A.T."/>
            <person name="Koren S."/>
            <person name="Bechman K.B."/>
            <person name="Herman A."/>
            <person name="Abrahante J.E."/>
            <person name="Garbe J."/>
        </authorList>
    </citation>
    <scope>NUCLEOTIDE SEQUENCE</scope>
    <source>
        <strain evidence="1">Duluth1</strain>
        <tissue evidence="1">Whole animal</tissue>
    </source>
</reference>
<name>A0A9D4QR35_DREPO</name>
<protein>
    <submittedName>
        <fullName evidence="1">Uncharacterized protein</fullName>
    </submittedName>
</protein>
<dbReference type="AlphaFoldDB" id="A0A9D4QR35"/>
<accession>A0A9D4QR35</accession>
<dbReference type="EMBL" id="JAIWYP010000004">
    <property type="protein sequence ID" value="KAH3839220.1"/>
    <property type="molecule type" value="Genomic_DNA"/>
</dbReference>
<sequence>MNFVSLTVSSEFSVTKETLSENVCHLFVATRGCGQGFHCENQDGKPVCVYVVYLSL</sequence>
<gene>
    <name evidence="1" type="ORF">DPMN_112645</name>
</gene>
<keyword evidence="2" id="KW-1185">Reference proteome</keyword>
<organism evidence="1 2">
    <name type="scientific">Dreissena polymorpha</name>
    <name type="common">Zebra mussel</name>
    <name type="synonym">Mytilus polymorpha</name>
    <dbReference type="NCBI Taxonomy" id="45954"/>
    <lineage>
        <taxon>Eukaryota</taxon>
        <taxon>Metazoa</taxon>
        <taxon>Spiralia</taxon>
        <taxon>Lophotrochozoa</taxon>
        <taxon>Mollusca</taxon>
        <taxon>Bivalvia</taxon>
        <taxon>Autobranchia</taxon>
        <taxon>Heteroconchia</taxon>
        <taxon>Euheterodonta</taxon>
        <taxon>Imparidentia</taxon>
        <taxon>Neoheterodontei</taxon>
        <taxon>Myida</taxon>
        <taxon>Dreissenoidea</taxon>
        <taxon>Dreissenidae</taxon>
        <taxon>Dreissena</taxon>
    </lineage>
</organism>
<dbReference type="Proteomes" id="UP000828390">
    <property type="component" value="Unassembled WGS sequence"/>
</dbReference>